<proteinExistence type="predicted"/>
<dbReference type="AlphaFoldDB" id="A0A6N9TB42"/>
<protein>
    <submittedName>
        <fullName evidence="1">Uncharacterized protein</fullName>
    </submittedName>
</protein>
<name>A0A6N9TB42_9ALTE</name>
<organism evidence="1 2">
    <name type="scientific">Alteromonas genovensis</name>
    <dbReference type="NCBI Taxonomy" id="471225"/>
    <lineage>
        <taxon>Bacteria</taxon>
        <taxon>Pseudomonadati</taxon>
        <taxon>Pseudomonadota</taxon>
        <taxon>Gammaproteobacteria</taxon>
        <taxon>Alteromonadales</taxon>
        <taxon>Alteromonadaceae</taxon>
        <taxon>Alteromonas/Salinimonas group</taxon>
        <taxon>Alteromonas</taxon>
    </lineage>
</organism>
<reference evidence="1 2" key="1">
    <citation type="submission" date="2020-01" db="EMBL/GenBank/DDBJ databases">
        <title>Genomes of bacteria type strains.</title>
        <authorList>
            <person name="Chen J."/>
            <person name="Zhu S."/>
            <person name="Yang J."/>
        </authorList>
    </citation>
    <scope>NUCLEOTIDE SEQUENCE [LARGE SCALE GENOMIC DNA]</scope>
    <source>
        <strain evidence="1 2">LMG 24078</strain>
    </source>
</reference>
<accession>A0A6N9TB42</accession>
<keyword evidence="2" id="KW-1185">Reference proteome</keyword>
<comment type="caution">
    <text evidence="1">The sequence shown here is derived from an EMBL/GenBank/DDBJ whole genome shotgun (WGS) entry which is preliminary data.</text>
</comment>
<gene>
    <name evidence="1" type="ORF">GTQ48_03015</name>
</gene>
<sequence>MITQFSVCQYSSSIVVILTNTVFNEVESILVAPLKPLEGLSFVKDLQIPCEVSGVNYYVDLLDIATVSKRNLKLIPEQSLKPIRTKIKYGIDLLIDGF</sequence>
<dbReference type="Proteomes" id="UP000471381">
    <property type="component" value="Unassembled WGS sequence"/>
</dbReference>
<dbReference type="EMBL" id="JAAAWO010000002">
    <property type="protein sequence ID" value="NDW14503.1"/>
    <property type="molecule type" value="Genomic_DNA"/>
</dbReference>
<dbReference type="SUPFAM" id="SSF50118">
    <property type="entry name" value="Cell growth inhibitor/plasmid maintenance toxic component"/>
    <property type="match status" value="1"/>
</dbReference>
<dbReference type="Gene3D" id="2.30.30.110">
    <property type="match status" value="1"/>
</dbReference>
<dbReference type="RefSeq" id="WP_163105116.1">
    <property type="nucleotide sequence ID" value="NZ_JAAAWO010000002.1"/>
</dbReference>
<evidence type="ECO:0000313" key="2">
    <source>
        <dbReference type="Proteomes" id="UP000471381"/>
    </source>
</evidence>
<dbReference type="InterPro" id="IPR011067">
    <property type="entry name" value="Plasmid_toxin/cell-grow_inhib"/>
</dbReference>
<evidence type="ECO:0000313" key="1">
    <source>
        <dbReference type="EMBL" id="NDW14503.1"/>
    </source>
</evidence>